<keyword evidence="1" id="KW-1133">Transmembrane helix</keyword>
<organism evidence="2 3">
    <name type="scientific">Anaeramoeba flamelloides</name>
    <dbReference type="NCBI Taxonomy" id="1746091"/>
    <lineage>
        <taxon>Eukaryota</taxon>
        <taxon>Metamonada</taxon>
        <taxon>Anaeramoebidae</taxon>
        <taxon>Anaeramoeba</taxon>
    </lineage>
</organism>
<evidence type="ECO:0000313" key="2">
    <source>
        <dbReference type="EMBL" id="KAJ3447183.1"/>
    </source>
</evidence>
<evidence type="ECO:0000256" key="1">
    <source>
        <dbReference type="SAM" id="Phobius"/>
    </source>
</evidence>
<sequence>MNQEQKNKQNVTTNFADQTAFQPPIKYTIFLKWKILLLTFLFVPFLLFTKSVKTFYKLIKTILSFWIELFTNLKMEIEDLWTKNLSTLSSGIYDLLIELFKFVTNVLKTRLKWVCGFSLLKLVIVFWFKLLILICKYLLFCLQYLFNFLVILIFKMSRAYVKYLARFLNFIRKILKLCFKYSFSKKILIKFLSVYQLWSWAVNKFYQDNFSIYVNEFKRGWNLKSGFYPLNNGGFSYSTRNNFGRLGSACGNLYVFFNNIADFFKNKQD</sequence>
<evidence type="ECO:0008006" key="4">
    <source>
        <dbReference type="Google" id="ProtNLM"/>
    </source>
</evidence>
<evidence type="ECO:0000313" key="3">
    <source>
        <dbReference type="Proteomes" id="UP001146793"/>
    </source>
</evidence>
<dbReference type="EMBL" id="JANTQA010000016">
    <property type="protein sequence ID" value="KAJ3447183.1"/>
    <property type="molecule type" value="Genomic_DNA"/>
</dbReference>
<dbReference type="Proteomes" id="UP001146793">
    <property type="component" value="Unassembled WGS sequence"/>
</dbReference>
<gene>
    <name evidence="2" type="ORF">M0812_07407</name>
</gene>
<feature type="transmembrane region" description="Helical" evidence="1">
    <location>
        <begin position="137"/>
        <end position="154"/>
    </location>
</feature>
<keyword evidence="1" id="KW-0812">Transmembrane</keyword>
<keyword evidence="1" id="KW-0472">Membrane</keyword>
<comment type="caution">
    <text evidence="2">The sequence shown here is derived from an EMBL/GenBank/DDBJ whole genome shotgun (WGS) entry which is preliminary data.</text>
</comment>
<proteinExistence type="predicted"/>
<dbReference type="AlphaFoldDB" id="A0AAV8A3P7"/>
<protein>
    <recommendedName>
        <fullName evidence="4">Transmembrane protein</fullName>
    </recommendedName>
</protein>
<accession>A0AAV8A3P7</accession>
<name>A0AAV8A3P7_9EUKA</name>
<feature type="transmembrane region" description="Helical" evidence="1">
    <location>
        <begin position="29"/>
        <end position="48"/>
    </location>
</feature>
<reference evidence="2" key="1">
    <citation type="submission" date="2022-08" db="EMBL/GenBank/DDBJ databases">
        <title>Novel sulphate-reducing endosymbionts in the free-living metamonad Anaeramoeba.</title>
        <authorList>
            <person name="Jerlstrom-Hultqvist J."/>
            <person name="Cepicka I."/>
            <person name="Gallot-Lavallee L."/>
            <person name="Salas-Leiva D."/>
            <person name="Curtis B.A."/>
            <person name="Zahonova K."/>
            <person name="Pipaliya S."/>
            <person name="Dacks J."/>
            <person name="Roger A.J."/>
        </authorList>
    </citation>
    <scope>NUCLEOTIDE SEQUENCE</scope>
    <source>
        <strain evidence="2">Busselton2</strain>
    </source>
</reference>